<dbReference type="AlphaFoldDB" id="A0A387BB82"/>
<organism evidence="2 3">
    <name type="scientific">Protaetiibacter intestinalis</name>
    <dbReference type="NCBI Taxonomy" id="2419774"/>
    <lineage>
        <taxon>Bacteria</taxon>
        <taxon>Bacillati</taxon>
        <taxon>Actinomycetota</taxon>
        <taxon>Actinomycetes</taxon>
        <taxon>Micrococcales</taxon>
        <taxon>Microbacteriaceae</taxon>
        <taxon>Protaetiibacter</taxon>
    </lineage>
</organism>
<evidence type="ECO:0000313" key="2">
    <source>
        <dbReference type="EMBL" id="AYF98406.1"/>
    </source>
</evidence>
<accession>A0A387BB82</accession>
<feature type="transmembrane region" description="Helical" evidence="1">
    <location>
        <begin position="51"/>
        <end position="72"/>
    </location>
</feature>
<dbReference type="EMBL" id="CP032630">
    <property type="protein sequence ID" value="AYF98406.1"/>
    <property type="molecule type" value="Genomic_DNA"/>
</dbReference>
<sequence>MTPTRIDDELDAMLAAARPADPARDRAVAAELDAMVARTVPRARGVRGRRLLAGAGAGALLLGGFGAGAAMAEGGATDDAPSDVTRAADDTVPLTVVDGDSGCTLAVIVQGEVVEGGDDPSNQVVVEVDEATGNLRVTVFASDEGTSC</sequence>
<keyword evidence="3" id="KW-1185">Reference proteome</keyword>
<protein>
    <submittedName>
        <fullName evidence="2">Uncharacterized protein</fullName>
    </submittedName>
</protein>
<dbReference type="Proteomes" id="UP000278886">
    <property type="component" value="Chromosome"/>
</dbReference>
<dbReference type="KEGG" id="lyd:D7I47_09130"/>
<keyword evidence="1" id="KW-0812">Transmembrane</keyword>
<keyword evidence="1" id="KW-0472">Membrane</keyword>
<proteinExistence type="predicted"/>
<keyword evidence="1" id="KW-1133">Transmembrane helix</keyword>
<name>A0A387BB82_9MICO</name>
<gene>
    <name evidence="2" type="ORF">D7I47_09130</name>
</gene>
<reference evidence="3" key="1">
    <citation type="submission" date="2018-09" db="EMBL/GenBank/DDBJ databases">
        <title>Genome sequencing of strain 2DFWR-13.</title>
        <authorList>
            <person name="Heo J."/>
            <person name="Kim S.-J."/>
            <person name="Kwon S.-W."/>
        </authorList>
    </citation>
    <scope>NUCLEOTIDE SEQUENCE [LARGE SCALE GENOMIC DNA]</scope>
    <source>
        <strain evidence="3">2DFWR-13</strain>
    </source>
</reference>
<evidence type="ECO:0000256" key="1">
    <source>
        <dbReference type="SAM" id="Phobius"/>
    </source>
</evidence>
<evidence type="ECO:0000313" key="3">
    <source>
        <dbReference type="Proteomes" id="UP000278886"/>
    </source>
</evidence>
<dbReference type="RefSeq" id="WP_120762753.1">
    <property type="nucleotide sequence ID" value="NZ_CP032630.1"/>
</dbReference>